<evidence type="ECO:0000313" key="3">
    <source>
        <dbReference type="Proteomes" id="UP000053144"/>
    </source>
</evidence>
<organism evidence="2 3">
    <name type="scientific">Phaseolus angularis</name>
    <name type="common">Azuki bean</name>
    <name type="synonym">Vigna angularis</name>
    <dbReference type="NCBI Taxonomy" id="3914"/>
    <lineage>
        <taxon>Eukaryota</taxon>
        <taxon>Viridiplantae</taxon>
        <taxon>Streptophyta</taxon>
        <taxon>Embryophyta</taxon>
        <taxon>Tracheophyta</taxon>
        <taxon>Spermatophyta</taxon>
        <taxon>Magnoliopsida</taxon>
        <taxon>eudicotyledons</taxon>
        <taxon>Gunneridae</taxon>
        <taxon>Pentapetalae</taxon>
        <taxon>rosids</taxon>
        <taxon>fabids</taxon>
        <taxon>Fabales</taxon>
        <taxon>Fabaceae</taxon>
        <taxon>Papilionoideae</taxon>
        <taxon>50 kb inversion clade</taxon>
        <taxon>NPAAA clade</taxon>
        <taxon>indigoferoid/millettioid clade</taxon>
        <taxon>Phaseoleae</taxon>
        <taxon>Vigna</taxon>
    </lineage>
</organism>
<dbReference type="AlphaFoldDB" id="A0A0L9VQT2"/>
<dbReference type="Gramene" id="KOM57232">
    <property type="protein sequence ID" value="KOM57232"/>
    <property type="gene ID" value="LR48_Vigan11g026400"/>
</dbReference>
<accession>A0A0L9VQT2</accession>
<feature type="region of interest" description="Disordered" evidence="1">
    <location>
        <begin position="88"/>
        <end position="119"/>
    </location>
</feature>
<dbReference type="Proteomes" id="UP000053144">
    <property type="component" value="Chromosome 11"/>
</dbReference>
<protein>
    <submittedName>
        <fullName evidence="2">Uncharacterized protein</fullName>
    </submittedName>
</protein>
<name>A0A0L9VQT2_PHAAN</name>
<evidence type="ECO:0000256" key="1">
    <source>
        <dbReference type="SAM" id="MobiDB-lite"/>
    </source>
</evidence>
<dbReference type="EMBL" id="CM003381">
    <property type="protein sequence ID" value="KOM57232.1"/>
    <property type="molecule type" value="Genomic_DNA"/>
</dbReference>
<sequence>MSTLILESNGLHNPAGLERAVHGLQYSSWTTAKTRPAAHPAVLHQQHDIQHVESEKHTQQAFSSFNCSNHKVQQQGVQFQRPSLAATFTRPEEKEEHKEDGVMTGEEATTARKFKSFIG</sequence>
<reference evidence="3" key="1">
    <citation type="journal article" date="2015" name="Proc. Natl. Acad. Sci. U.S.A.">
        <title>Genome sequencing of adzuki bean (Vigna angularis) provides insight into high starch and low fat accumulation and domestication.</title>
        <authorList>
            <person name="Yang K."/>
            <person name="Tian Z."/>
            <person name="Chen C."/>
            <person name="Luo L."/>
            <person name="Zhao B."/>
            <person name="Wang Z."/>
            <person name="Yu L."/>
            <person name="Li Y."/>
            <person name="Sun Y."/>
            <person name="Li W."/>
            <person name="Chen Y."/>
            <person name="Li Y."/>
            <person name="Zhang Y."/>
            <person name="Ai D."/>
            <person name="Zhao J."/>
            <person name="Shang C."/>
            <person name="Ma Y."/>
            <person name="Wu B."/>
            <person name="Wang M."/>
            <person name="Gao L."/>
            <person name="Sun D."/>
            <person name="Zhang P."/>
            <person name="Guo F."/>
            <person name="Wang W."/>
            <person name="Li Y."/>
            <person name="Wang J."/>
            <person name="Varshney R.K."/>
            <person name="Wang J."/>
            <person name="Ling H.Q."/>
            <person name="Wan P."/>
        </authorList>
    </citation>
    <scope>NUCLEOTIDE SEQUENCE</scope>
    <source>
        <strain evidence="3">cv. Jingnong 6</strain>
    </source>
</reference>
<evidence type="ECO:0000313" key="2">
    <source>
        <dbReference type="EMBL" id="KOM57232.1"/>
    </source>
</evidence>
<gene>
    <name evidence="2" type="ORF">LR48_Vigan11g026400</name>
</gene>
<feature type="compositionally biased region" description="Basic and acidic residues" evidence="1">
    <location>
        <begin position="90"/>
        <end position="101"/>
    </location>
</feature>
<proteinExistence type="predicted"/>